<protein>
    <submittedName>
        <fullName evidence="1">Uncharacterized protein</fullName>
    </submittedName>
</protein>
<comment type="caution">
    <text evidence="1">The sequence shown here is derived from an EMBL/GenBank/DDBJ whole genome shotgun (WGS) entry which is preliminary data.</text>
</comment>
<evidence type="ECO:0000313" key="1">
    <source>
        <dbReference type="EMBL" id="GAL68555.1"/>
    </source>
</evidence>
<gene>
    <name evidence="1" type="ORF">JCM19301_1953</name>
</gene>
<dbReference type="AlphaFoldDB" id="A0A090VUZ5"/>
<organism evidence="1 2">
    <name type="scientific">Jejuia pallidilutea</name>
    <dbReference type="NCBI Taxonomy" id="504487"/>
    <lineage>
        <taxon>Bacteria</taxon>
        <taxon>Pseudomonadati</taxon>
        <taxon>Bacteroidota</taxon>
        <taxon>Flavobacteriia</taxon>
        <taxon>Flavobacteriales</taxon>
        <taxon>Flavobacteriaceae</taxon>
        <taxon>Jejuia</taxon>
    </lineage>
</organism>
<sequence>MLKLAEALHTWDEDTARELEQNLQPLTNLIIEKYMEFLPKLNYPLRVGTHTNTAFGLSFAYDYAQTVNNDALKKAIKDRALFFYAKDQNCPMSWEPSGSDFYRHALRKQH</sequence>
<reference evidence="1 2" key="1">
    <citation type="journal article" date="2014" name="Genome Announc.">
        <title>Draft Genome Sequence of Marine Flavobacterium Jejuia pallidilutea Strain 11shimoA1 and Pigmentation Mutants.</title>
        <authorList>
            <person name="Takatani N."/>
            <person name="Nakanishi M."/>
            <person name="Meirelles P."/>
            <person name="Mino S."/>
            <person name="Suda W."/>
            <person name="Oshima K."/>
            <person name="Hattori M."/>
            <person name="Ohkuma M."/>
            <person name="Hosokawa M."/>
            <person name="Miyashita K."/>
            <person name="Thompson F.L."/>
            <person name="Niwa A."/>
            <person name="Sawabe T."/>
            <person name="Sawabe T."/>
        </authorList>
    </citation>
    <scope>NUCLEOTIDE SEQUENCE [LARGE SCALE GENOMIC DNA]</scope>
    <source>
        <strain evidence="1 2">JCM 19301</strain>
    </source>
</reference>
<dbReference type="EMBL" id="BBNR01000021">
    <property type="protein sequence ID" value="GAL68555.1"/>
    <property type="molecule type" value="Genomic_DNA"/>
</dbReference>
<evidence type="ECO:0000313" key="2">
    <source>
        <dbReference type="Proteomes" id="UP000029641"/>
    </source>
</evidence>
<proteinExistence type="predicted"/>
<dbReference type="Proteomes" id="UP000029641">
    <property type="component" value="Unassembled WGS sequence"/>
</dbReference>
<name>A0A090VUZ5_9FLAO</name>
<accession>A0A090VUZ5</accession>
<dbReference type="Pfam" id="PF11199">
    <property type="entry name" value="DUF2891"/>
    <property type="match status" value="1"/>
</dbReference>
<dbReference type="InterPro" id="IPR021365">
    <property type="entry name" value="DUF2891"/>
</dbReference>